<accession>A0A399QQV8</accession>
<dbReference type="RefSeq" id="WP_119380970.1">
    <property type="nucleotide sequence ID" value="NZ_QWGB01000014.1"/>
</dbReference>
<sequence>MSVAEPKQRKEPQELLDELDALSDVDKQKLRMIARKYAAVAGDMDADDLLQEAIMKVHETDGKHRRTCPADVDALVFMKNVMRSLASNRTEWRKRRHEAHALEVTSAKYDLFAANVEDPNIASPEDILIGAERDAAFQVFLSEQCNECEKTELVLLGSMDGLRGQELCDLAGVTKKELATIHKRISRMMDRFGKQRRDS</sequence>
<proteinExistence type="predicted"/>
<name>A0A399QQV8_9PROT</name>
<protein>
    <submittedName>
        <fullName evidence="1">Uncharacterized protein</fullName>
    </submittedName>
</protein>
<reference evidence="1 2" key="1">
    <citation type="submission" date="2018-08" db="EMBL/GenBank/DDBJ databases">
        <title>Henriciella mobilis sp. nov., isolated from seawater.</title>
        <authorList>
            <person name="Cheng H."/>
            <person name="Wu Y.-H."/>
            <person name="Xu X.-W."/>
            <person name="Guo L.-L."/>
        </authorList>
    </citation>
    <scope>NUCLEOTIDE SEQUENCE [LARGE SCALE GENOMIC DNA]</scope>
    <source>
        <strain evidence="1 2">CCUG66934</strain>
    </source>
</reference>
<dbReference type="Proteomes" id="UP000265431">
    <property type="component" value="Unassembled WGS sequence"/>
</dbReference>
<comment type="caution">
    <text evidence="1">The sequence shown here is derived from an EMBL/GenBank/DDBJ whole genome shotgun (WGS) entry which is preliminary data.</text>
</comment>
<dbReference type="OrthoDB" id="7408726at2"/>
<gene>
    <name evidence="1" type="ORF">D1224_16265</name>
</gene>
<keyword evidence="2" id="KW-1185">Reference proteome</keyword>
<organism evidence="1 2">
    <name type="scientific">Henriciella barbarensis</name>
    <dbReference type="NCBI Taxonomy" id="86342"/>
    <lineage>
        <taxon>Bacteria</taxon>
        <taxon>Pseudomonadati</taxon>
        <taxon>Pseudomonadota</taxon>
        <taxon>Alphaproteobacteria</taxon>
        <taxon>Hyphomonadales</taxon>
        <taxon>Hyphomonadaceae</taxon>
        <taxon>Henriciella</taxon>
    </lineage>
</organism>
<evidence type="ECO:0000313" key="2">
    <source>
        <dbReference type="Proteomes" id="UP000265431"/>
    </source>
</evidence>
<dbReference type="AlphaFoldDB" id="A0A399QQV8"/>
<dbReference type="EMBL" id="QWGB01000014">
    <property type="protein sequence ID" value="RIJ20654.1"/>
    <property type="molecule type" value="Genomic_DNA"/>
</dbReference>
<evidence type="ECO:0000313" key="1">
    <source>
        <dbReference type="EMBL" id="RIJ20654.1"/>
    </source>
</evidence>